<dbReference type="InterPro" id="IPR010985">
    <property type="entry name" value="Ribbon_hlx_hlx"/>
</dbReference>
<keyword evidence="2" id="KW-1185">Reference proteome</keyword>
<dbReference type="RefSeq" id="WP_021298166.1">
    <property type="nucleotide sequence ID" value="NZ_AURB01000176.1"/>
</dbReference>
<organism evidence="1 2">
    <name type="scientific">Alicyclobacillus acidoterrestris (strain ATCC 49025 / DSM 3922 / CIP 106132 / NCIMB 13137 / GD3B)</name>
    <dbReference type="NCBI Taxonomy" id="1356854"/>
    <lineage>
        <taxon>Bacteria</taxon>
        <taxon>Bacillati</taxon>
        <taxon>Bacillota</taxon>
        <taxon>Bacilli</taxon>
        <taxon>Bacillales</taxon>
        <taxon>Alicyclobacillaceae</taxon>
        <taxon>Alicyclobacillus</taxon>
    </lineage>
</organism>
<dbReference type="STRING" id="1356854.N007_14925"/>
<evidence type="ECO:0000313" key="2">
    <source>
        <dbReference type="Proteomes" id="UP000829401"/>
    </source>
</evidence>
<dbReference type="OrthoDB" id="2141513at2"/>
<dbReference type="KEGG" id="aaco:K1I37_05430"/>
<name>T0CY74_ALIAG</name>
<dbReference type="GO" id="GO:0006355">
    <property type="term" value="P:regulation of DNA-templated transcription"/>
    <property type="evidence" value="ECO:0007669"/>
    <property type="project" value="InterPro"/>
</dbReference>
<accession>A0A9E7CZ91</accession>
<dbReference type="Proteomes" id="UP000829401">
    <property type="component" value="Chromosome"/>
</dbReference>
<dbReference type="Gene3D" id="1.10.1220.10">
    <property type="entry name" value="Met repressor-like"/>
    <property type="match status" value="1"/>
</dbReference>
<protein>
    <submittedName>
        <fullName evidence="1">Toxin-antitoxin system HicB family antitoxin</fullName>
    </submittedName>
</protein>
<dbReference type="EMBL" id="CP080467">
    <property type="protein sequence ID" value="UNO49941.1"/>
    <property type="molecule type" value="Genomic_DNA"/>
</dbReference>
<sequence>MSVEDYSGRILLRISPELHKQVAECAQASSKSVNAFISESLEERVEKMMGIVTPRFTRVIVGDLPVKEVREAVVVTQHPWYMQLANEHKVYLFNTKLGHVTPPRYLLFYETTKTEPDGTTNAFLVM</sequence>
<gene>
    <name evidence="1" type="ORF">K1I37_05430</name>
</gene>
<reference evidence="2" key="1">
    <citation type="journal article" date="2022" name="G3 (Bethesda)">
        <title>Unveiling the complete genome sequence of Alicyclobacillus acidoterrestris DSM 3922T, a taint-producing strain.</title>
        <authorList>
            <person name="Leonardo I.C."/>
            <person name="Barreto Crespo M.T."/>
            <person name="Gaspar F.B."/>
        </authorList>
    </citation>
    <scope>NUCLEOTIDE SEQUENCE [LARGE SCALE GENOMIC DNA]</scope>
    <source>
        <strain evidence="2">DSM 3922</strain>
    </source>
</reference>
<proteinExistence type="predicted"/>
<dbReference type="Pfam" id="PF05534">
    <property type="entry name" value="HicB"/>
    <property type="match status" value="1"/>
</dbReference>
<accession>T0CY74</accession>
<evidence type="ECO:0000313" key="1">
    <source>
        <dbReference type="EMBL" id="UNO49941.1"/>
    </source>
</evidence>
<dbReference type="SUPFAM" id="SSF47598">
    <property type="entry name" value="Ribbon-helix-helix"/>
    <property type="match status" value="1"/>
</dbReference>
<dbReference type="InterPro" id="IPR008651">
    <property type="entry name" value="Uncharacterised_HicB"/>
</dbReference>
<dbReference type="InterPro" id="IPR013321">
    <property type="entry name" value="Arc_rbn_hlx_hlx"/>
</dbReference>
<dbReference type="AlphaFoldDB" id="T0CY74"/>